<evidence type="ECO:0000256" key="1">
    <source>
        <dbReference type="SAM" id="MobiDB-lite"/>
    </source>
</evidence>
<sequence>MNRHALRCALGRSAPSLTRRAALCTPLSTATPTTFFSTTTPALADTDSPSSSSTPNPARSRSRSAVEKITQLNNKRNNALPAGPFKSSNQGPAPRIIDARVLKVSPNGPSPSSGPKVLNLRSLRGRGGSIGARRRAPFPADGGQIISRAPERFGARAGARTGGRLGAAASKGRGGGRLGARGVLAAAGGGGRRARGGARRSGGIRRGKSDKDDGNKAQQQGSKLTWTPEEQAVIDRIEKGEVVRFDPKLPTADKLAGYGSPLATDAPQGRVETVLRAMRVMTGGMAFNPESGVTADVREVIKRYRAKKPVFVHSQAEKEWIEWAKPKYRLVGPNEAVKKAILNTVISGKYEESPDFADLSDAKGMTAAELSPTVKRIMAAQLSRTGTYTSNESKRLMDKVLSLLPQQAEGTAAPRAPPKP</sequence>
<evidence type="ECO:0000313" key="3">
    <source>
        <dbReference type="Proteomes" id="UP001583172"/>
    </source>
</evidence>
<keyword evidence="3" id="KW-1185">Reference proteome</keyword>
<accession>A0ABR3VCD3</accession>
<protein>
    <submittedName>
        <fullName evidence="2">Uncharacterized protein</fullName>
    </submittedName>
</protein>
<gene>
    <name evidence="2" type="ORF">VTJ49DRAFT_1422</name>
</gene>
<feature type="compositionally biased region" description="Low complexity" evidence="1">
    <location>
        <begin position="30"/>
        <end position="59"/>
    </location>
</feature>
<evidence type="ECO:0000313" key="2">
    <source>
        <dbReference type="EMBL" id="KAL1839520.1"/>
    </source>
</evidence>
<dbReference type="EMBL" id="JAZGSY010000152">
    <property type="protein sequence ID" value="KAL1839520.1"/>
    <property type="molecule type" value="Genomic_DNA"/>
</dbReference>
<organism evidence="2 3">
    <name type="scientific">Humicola insolens</name>
    <name type="common">Soft-rot fungus</name>
    <dbReference type="NCBI Taxonomy" id="85995"/>
    <lineage>
        <taxon>Eukaryota</taxon>
        <taxon>Fungi</taxon>
        <taxon>Dikarya</taxon>
        <taxon>Ascomycota</taxon>
        <taxon>Pezizomycotina</taxon>
        <taxon>Sordariomycetes</taxon>
        <taxon>Sordariomycetidae</taxon>
        <taxon>Sordariales</taxon>
        <taxon>Chaetomiaceae</taxon>
        <taxon>Mycothermus</taxon>
    </lineage>
</organism>
<comment type="caution">
    <text evidence="2">The sequence shown here is derived from an EMBL/GenBank/DDBJ whole genome shotgun (WGS) entry which is preliminary data.</text>
</comment>
<feature type="compositionally biased region" description="Basic residues" evidence="1">
    <location>
        <begin position="192"/>
        <end position="206"/>
    </location>
</feature>
<feature type="compositionally biased region" description="Polar residues" evidence="1">
    <location>
        <begin position="216"/>
        <end position="225"/>
    </location>
</feature>
<reference evidence="2 3" key="1">
    <citation type="journal article" date="2024" name="Commun. Biol.">
        <title>Comparative genomic analysis of thermophilic fungi reveals convergent evolutionary adaptations and gene losses.</title>
        <authorList>
            <person name="Steindorff A.S."/>
            <person name="Aguilar-Pontes M.V."/>
            <person name="Robinson A.J."/>
            <person name="Andreopoulos B."/>
            <person name="LaButti K."/>
            <person name="Kuo A."/>
            <person name="Mondo S."/>
            <person name="Riley R."/>
            <person name="Otillar R."/>
            <person name="Haridas S."/>
            <person name="Lipzen A."/>
            <person name="Grimwood J."/>
            <person name="Schmutz J."/>
            <person name="Clum A."/>
            <person name="Reid I.D."/>
            <person name="Moisan M.C."/>
            <person name="Butler G."/>
            <person name="Nguyen T.T.M."/>
            <person name="Dewar K."/>
            <person name="Conant G."/>
            <person name="Drula E."/>
            <person name="Henrissat B."/>
            <person name="Hansel C."/>
            <person name="Singer S."/>
            <person name="Hutchinson M.I."/>
            <person name="de Vries R.P."/>
            <person name="Natvig D.O."/>
            <person name="Powell A.J."/>
            <person name="Tsang A."/>
            <person name="Grigoriev I.V."/>
        </authorList>
    </citation>
    <scope>NUCLEOTIDE SEQUENCE [LARGE SCALE GENOMIC DNA]</scope>
    <source>
        <strain evidence="2 3">CBS 620.91</strain>
    </source>
</reference>
<feature type="region of interest" description="Disordered" evidence="1">
    <location>
        <begin position="30"/>
        <end position="93"/>
    </location>
</feature>
<proteinExistence type="predicted"/>
<name>A0ABR3VCD3_HUMIN</name>
<feature type="region of interest" description="Disordered" evidence="1">
    <location>
        <begin position="155"/>
        <end position="228"/>
    </location>
</feature>
<dbReference type="Proteomes" id="UP001583172">
    <property type="component" value="Unassembled WGS sequence"/>
</dbReference>